<name>Q9S9I3_ARATH</name>
<dbReference type="InterPro" id="IPR049720">
    <property type="entry name" value="EF1B_bsu/dsu"/>
</dbReference>
<dbReference type="GO" id="GO:0003746">
    <property type="term" value="F:translation elongation factor activity"/>
    <property type="evidence" value="ECO:0007669"/>
    <property type="project" value="UniProtKB-KW"/>
</dbReference>
<protein>
    <submittedName>
        <fullName>Elongation factor 1 beta</fullName>
    </submittedName>
</protein>
<organism>
    <name type="scientific">Arabidopsis thaliana</name>
    <name type="common">Mouse-ear cress</name>
    <dbReference type="NCBI Taxonomy" id="3702"/>
    <lineage>
        <taxon>Eukaryota</taxon>
        <taxon>Viridiplantae</taxon>
        <taxon>Streptophyta</taxon>
        <taxon>Embryophyta</taxon>
        <taxon>Tracheophyta</taxon>
        <taxon>Spermatophyta</taxon>
        <taxon>Magnoliopsida</taxon>
        <taxon>eudicotyledons</taxon>
        <taxon>Gunneridae</taxon>
        <taxon>Pentapetalae</taxon>
        <taxon>rosids</taxon>
        <taxon>malvids</taxon>
        <taxon>Brassicales</taxon>
        <taxon>Brassicaceae</taxon>
        <taxon>Camelineae</taxon>
        <taxon>Arabidopsis</taxon>
    </lineage>
</organism>
<evidence type="ECO:0000256" key="1">
    <source>
        <dbReference type="ARBA" id="ARBA00007411"/>
    </source>
</evidence>
<proteinExistence type="evidence at protein level"/>
<evidence type="ECO:0000256" key="2">
    <source>
        <dbReference type="ARBA" id="ARBA00022768"/>
    </source>
</evidence>
<feature type="domain" description="Translation elongation factor EF1B beta/delta subunit guanine nucleotide exchange" evidence="4">
    <location>
        <begin position="18"/>
        <end position="59"/>
    </location>
</feature>
<dbReference type="InterPro" id="IPR036219">
    <property type="entry name" value="eEF-1beta-like_sf"/>
</dbReference>
<dbReference type="InterPro" id="IPR014038">
    <property type="entry name" value="EF1B_bsu/dsu_GNE"/>
</dbReference>
<dbReference type="SUPFAM" id="SSF54984">
    <property type="entry name" value="eEF-1beta-like"/>
    <property type="match status" value="1"/>
</dbReference>
<dbReference type="Pfam" id="PF00736">
    <property type="entry name" value="EF1_GNE"/>
    <property type="match status" value="1"/>
</dbReference>
<dbReference type="Gene3D" id="3.30.70.60">
    <property type="match status" value="1"/>
</dbReference>
<dbReference type="AlphaFoldDB" id="Q9S9I3"/>
<comment type="similarity">
    <text evidence="1">Belongs to the EF-1-beta/EF-1-delta family.</text>
</comment>
<accession>Q9S9I3</accession>
<dbReference type="InterPro" id="IPR014717">
    <property type="entry name" value="Transl_elong_EF1B/ribsomal_bS6"/>
</dbReference>
<dbReference type="GO" id="GO:0005853">
    <property type="term" value="C:eukaryotic translation elongation factor 1 complex"/>
    <property type="evidence" value="ECO:0007669"/>
    <property type="project" value="InterPro"/>
</dbReference>
<keyword evidence="2" id="KW-0251">Elongation factor</keyword>
<sequence>AVDFADIHTADGLKVFAAVPVKSVFMDVKKLEEAVRSIKMEGLLWGASKLMPVGYGIKK</sequence>
<reference key="1">
    <citation type="journal article" date="1993" name="Biosci. Biotechnol. Biochem.">
        <authorList>
            <person name="Matsumoto S."/>
            <person name="Mizoguchi T."/>
            <person name="Oizumi N."/>
            <person name="Tsuruga M."/>
            <person name="Shinozaki K."/>
            <person name="Taira H."/>
            <person name="Ejiri S."/>
        </authorList>
    </citation>
    <scope>PROTEIN SEQUENCE</scope>
</reference>
<evidence type="ECO:0000259" key="4">
    <source>
        <dbReference type="Pfam" id="PF00736"/>
    </source>
</evidence>
<keyword evidence="3" id="KW-0648">Protein biosynthesis</keyword>
<keyword id="KW-0903">Direct protein sequencing</keyword>
<evidence type="ECO:0000256" key="3">
    <source>
        <dbReference type="ARBA" id="ARBA00022917"/>
    </source>
</evidence>
<dbReference type="PANTHER" id="PTHR11595">
    <property type="entry name" value="EF-HAND AND COILED-COIL DOMAIN-CONTAINING FAMILY MEMBER"/>
    <property type="match status" value="1"/>
</dbReference>
<dbReference type="PANTHER" id="PTHR11595:SF21">
    <property type="entry name" value="ELONGATION FACTOR 1-BETA"/>
    <property type="match status" value="1"/>
</dbReference>